<dbReference type="FunFam" id="1.50.10.130:FF:000001">
    <property type="entry name" value="Isoprene synthase, chloroplastic"/>
    <property type="match status" value="1"/>
</dbReference>
<keyword evidence="5" id="KW-0464">Manganese</keyword>
<feature type="binding site" evidence="12 15">
    <location>
        <position position="394"/>
    </location>
    <ligand>
        <name>Mg(2+)</name>
        <dbReference type="ChEBI" id="CHEBI:18420"/>
    </ligand>
</feature>
<evidence type="ECO:0000256" key="6">
    <source>
        <dbReference type="ARBA" id="ARBA00023239"/>
    </source>
</evidence>
<dbReference type="SUPFAM" id="SSF48239">
    <property type="entry name" value="Terpenoid cyclases/Protein prenyltransferases"/>
    <property type="match status" value="1"/>
</dbReference>
<feature type="domain" description="Terpene synthase N-terminal" evidence="9">
    <location>
        <begin position="36"/>
        <end position="211"/>
    </location>
</feature>
<evidence type="ECO:0000256" key="5">
    <source>
        <dbReference type="ARBA" id="ARBA00023211"/>
    </source>
</evidence>
<dbReference type="InterPro" id="IPR036965">
    <property type="entry name" value="Terpene_synth_N_sf"/>
</dbReference>
<dbReference type="FunFam" id="1.10.600.10:FF:000007">
    <property type="entry name" value="Isoprene synthase, chloroplastic"/>
    <property type="match status" value="1"/>
</dbReference>
<reference evidence="14" key="2">
    <citation type="submission" date="2018-06" db="PDB data bank">
        <title>Crystal structure of a synthase 1 from Santalum album in complex with ligand s.</title>
        <authorList>
            <person name="Han X."/>
            <person name="Ko T.P."/>
            <person name="Liu W.D."/>
            <person name="Chen C.C."/>
            <person name="Guo R.T."/>
        </authorList>
    </citation>
    <scope>X-RAY CRYSTALLOGRAPHY (1.75 ANGSTROMS)</scope>
</reference>
<dbReference type="GO" id="GO:0016102">
    <property type="term" value="P:diterpenoid biosynthetic process"/>
    <property type="evidence" value="ECO:0007669"/>
    <property type="project" value="InterPro"/>
</dbReference>
<dbReference type="AlphaFoldDB" id="A0A0A0RDR2"/>
<reference evidence="12 13" key="3">
    <citation type="submission" date="2018-06" db="PDB data bank">
        <title>Crystal structure of a synthase 1 from Santalum album in complex with ligand.</title>
        <authorList>
            <person name="Han X."/>
            <person name="Ko T.P."/>
            <person name="Liu W.D."/>
            <person name="Chen C.C."/>
            <person name="Guo R.T."/>
        </authorList>
    </citation>
    <scope>X-RAY CRYSTALLOGRAPHY (1.60 ANGSTROMS) IN COMPLEX WITH MG(2+)</scope>
</reference>
<reference evidence="11" key="1">
    <citation type="submission" date="2014-04" db="EMBL/GenBank/DDBJ databases">
        <title>Isolation and characterization of two isoforms of sesquisabinene B synthase from Indian sandalwood Santalum album using transcriptome sequencing.</title>
        <authorList>
            <person name="Srivastava P.L."/>
            <person name="Thulasiram H.V."/>
        </authorList>
    </citation>
    <scope>NUCLEOTIDE SEQUENCE</scope>
</reference>
<dbReference type="PDBsum" id="6O9Q"/>
<dbReference type="PDBsum" id="6A1I"/>
<dbReference type="InterPro" id="IPR044814">
    <property type="entry name" value="Terpene_cyclase_plant_C1"/>
</dbReference>
<dbReference type="InterPro" id="IPR008930">
    <property type="entry name" value="Terpenoid_cyclase/PrenylTrfase"/>
</dbReference>
<feature type="domain" description="Terpene synthase metal-binding" evidence="10">
    <location>
        <begin position="272"/>
        <end position="505"/>
    </location>
</feature>
<evidence type="ECO:0007829" key="18">
    <source>
        <dbReference type="PDB" id="7E6W"/>
    </source>
</evidence>
<feature type="binding site" evidence="12 15">
    <location>
        <position position="320"/>
    </location>
    <ligand>
        <name>Mg(2+)</name>
        <dbReference type="ChEBI" id="CHEBI:18420"/>
    </ligand>
</feature>
<dbReference type="PDBsum" id="6O9P"/>
<dbReference type="PDBsum" id="6A1D"/>
<dbReference type="PDB" id="6O9Q">
    <property type="method" value="X-ray"/>
    <property type="resolution" value="1.90 A"/>
    <property type="chains" value="A=1-566"/>
</dbReference>
<dbReference type="SFLD" id="SFLDG01019">
    <property type="entry name" value="Terpene_Cyclase_Like_1_C_Termi"/>
    <property type="match status" value="1"/>
</dbReference>
<evidence type="ECO:0000259" key="9">
    <source>
        <dbReference type="Pfam" id="PF01397"/>
    </source>
</evidence>
<accession>A0A0A0RDR2</accession>
<evidence type="ECO:0000256" key="2">
    <source>
        <dbReference type="ARBA" id="ARBA00001946"/>
    </source>
</evidence>
<dbReference type="PDBsum" id="6K16"/>
<keyword evidence="12 13" id="KW-0002">3D-structure</keyword>
<evidence type="ECO:0000256" key="3">
    <source>
        <dbReference type="ARBA" id="ARBA00022723"/>
    </source>
</evidence>
<sequence length="566" mass="65223">MDLCQIPPTSPISPSVPFNGDDSSVVRRSANYPANLWDYDFLQSLGRHSSVTEEHVGLAEKLKGEVKSLITGPMEPLAKLEFIDSVRRLGLKYQFETEMKEALANISKDGYDSWWVDNLRATALRFRLLRENGIFVPQDVFERFQNKETGKFKNELCEDVKGLLNLYEASFLGWEGEDILDEARTFSTAQLKNVEGKISSPNLAKIVHHALDLPLHWRAIRYEARWFIDIYEDEEDMNPTLLKYAKLDFNIVQSFHQAEIGRLARWWVGTGLDKLPFARNGLIQSYMYAIGMLFEPHLGEVREMEAKVGALITTIDDVYDVYGTMEELELFTDITERWDINRVDQLPRNIRMPLLTMFNTSNDIGYWALKERGFNGIPYTAKVWADQLKSYTKEAKWFHEGHKPTLEEYLENALVSIGFPNLLVTSYLLTVDNPTKEKLDYVDSLPLFVRASCILCRIINDLGTSPDEMERGDNLKSIQCYMNETGASQEVAREHIEGLVRMWWKRLNKCLFEPSPFTEPFLSFTINVVRGSHFFYQYGDGYGNAESWTKNQGMSVLIHPITLDEE</sequence>
<evidence type="ECO:0007829" key="17">
    <source>
        <dbReference type="PDB" id="6O9Q"/>
    </source>
</evidence>
<evidence type="ECO:0000256" key="8">
    <source>
        <dbReference type="SAM" id="MobiDB-lite"/>
    </source>
</evidence>
<dbReference type="SMR" id="A0A0A0RDR2"/>
<dbReference type="CDD" id="cd00684">
    <property type="entry name" value="Terpene_cyclase_plant_C1"/>
    <property type="match status" value="1"/>
</dbReference>
<evidence type="ECO:0000256" key="4">
    <source>
        <dbReference type="ARBA" id="ARBA00022842"/>
    </source>
</evidence>
<keyword evidence="4" id="KW-0460">Magnesium</keyword>
<reference evidence="15" key="5">
    <citation type="journal article" date="2021" name="Biochem. Biophys. Res. Commun.">
        <title>Dynamic coupling analysis on plant sesquiterpene synthases provides leads for the identification of product specificity determinants.</title>
        <authorList>
            <person name="Singh S."/>
            <person name="Thulasiram H.V."/>
            <person name="Sengupta D."/>
            <person name="Kulkarni K."/>
        </authorList>
    </citation>
    <scope>X-RAY CRYSTALLOGRAPHY (2.20 ANGSTROMS) OF 18-566 IN COMPLEX WITH MG(2+)</scope>
</reference>
<dbReference type="InterPro" id="IPR001906">
    <property type="entry name" value="Terpene_synth_N"/>
</dbReference>
<evidence type="ECO:0000256" key="7">
    <source>
        <dbReference type="ARBA" id="ARBA00033744"/>
    </source>
</evidence>
<keyword evidence="3 12" id="KW-0479">Metal-binding</keyword>
<evidence type="ECO:0007829" key="14">
    <source>
        <dbReference type="PDB" id="6A3X"/>
    </source>
</evidence>
<evidence type="ECO:0007829" key="15">
    <source>
        <dbReference type="PDB" id="6K16"/>
    </source>
</evidence>
<dbReference type="InterPro" id="IPR050148">
    <property type="entry name" value="Terpene_synthase-like"/>
</dbReference>
<evidence type="ECO:0000259" key="10">
    <source>
        <dbReference type="Pfam" id="PF03936"/>
    </source>
</evidence>
<dbReference type="PDBsum" id="6A3X"/>
<dbReference type="PDB" id="6A3X">
    <property type="method" value="X-ray"/>
    <property type="resolution" value="1.75 A"/>
    <property type="chains" value="A=1-566"/>
</dbReference>
<dbReference type="InterPro" id="IPR034741">
    <property type="entry name" value="Terpene_cyclase-like_1_C"/>
</dbReference>
<protein>
    <submittedName>
        <fullName evidence="11">Sesquisabinene B synthase 1</fullName>
    </submittedName>
</protein>
<comment type="cofactor">
    <cofactor evidence="2">
        <name>Mg(2+)</name>
        <dbReference type="ChEBI" id="CHEBI:18420"/>
    </cofactor>
</comment>
<dbReference type="GO" id="GO:0010333">
    <property type="term" value="F:terpene synthase activity"/>
    <property type="evidence" value="ECO:0007669"/>
    <property type="project" value="InterPro"/>
</dbReference>
<dbReference type="Gene3D" id="1.50.10.130">
    <property type="entry name" value="Terpene synthase, N-terminal domain"/>
    <property type="match status" value="1"/>
</dbReference>
<feature type="binding site" evidence="12 15">
    <location>
        <position position="316"/>
    </location>
    <ligand>
        <name>Mg(2+)</name>
        <dbReference type="ChEBI" id="CHEBI:18420"/>
    </ligand>
</feature>
<evidence type="ECO:0007829" key="16">
    <source>
        <dbReference type="PDB" id="6O9P"/>
    </source>
</evidence>
<dbReference type="PDBsum" id="6A1E"/>
<dbReference type="PANTHER" id="PTHR31225:SF245">
    <property type="entry name" value="(-)-ALPHA-TERPINEOL SYNTHASE-LIKE"/>
    <property type="match status" value="1"/>
</dbReference>
<organism evidence="11">
    <name type="scientific">Santalum album</name>
    <name type="common">Indian sandalwood</name>
    <dbReference type="NCBI Taxonomy" id="35974"/>
    <lineage>
        <taxon>Eukaryota</taxon>
        <taxon>Viridiplantae</taxon>
        <taxon>Streptophyta</taxon>
        <taxon>Embryophyta</taxon>
        <taxon>Tracheophyta</taxon>
        <taxon>Spermatophyta</taxon>
        <taxon>Magnoliopsida</taxon>
        <taxon>eudicotyledons</taxon>
        <taxon>Gunneridae</taxon>
        <taxon>Pentapetalae</taxon>
        <taxon>Santalales</taxon>
        <taxon>Santalaceae</taxon>
        <taxon>Santalum</taxon>
    </lineage>
</organism>
<dbReference type="InterPro" id="IPR008949">
    <property type="entry name" value="Isoprenoid_synthase_dom_sf"/>
</dbReference>
<reference evidence="16 17" key="4">
    <citation type="journal article" date="2019" name="ACS Chem. Biol.">
        <title>Structure of Sesquisabinene Synthase 1, a Terpenoid Cyclase That Generates a Strained [3.1.0] Bridged-Bicyclic Product.</title>
        <authorList>
            <person name="Blank P.N."/>
            <person name="Shinsky S.A."/>
            <person name="Christianson D.W."/>
        </authorList>
    </citation>
    <scope>X-RAY CRYSTALLOGRAPHY (1.90 ANGSTROMS) IN COMPLEX WITH MG(2+)</scope>
</reference>
<evidence type="ECO:0007829" key="12">
    <source>
        <dbReference type="PDB" id="6A1D"/>
    </source>
</evidence>
<evidence type="ECO:0007829" key="13">
    <source>
        <dbReference type="PDB" id="6A1E"/>
    </source>
</evidence>
<evidence type="ECO:0000256" key="1">
    <source>
        <dbReference type="ARBA" id="ARBA00001936"/>
    </source>
</evidence>
<proteinExistence type="evidence at protein level"/>
<comment type="cofactor">
    <cofactor evidence="1">
        <name>Mn(2+)</name>
        <dbReference type="ChEBI" id="CHEBI:29035"/>
    </cofactor>
</comment>
<comment type="similarity">
    <text evidence="7">Belongs to the terpene synthase family. Tpsb subfamily.</text>
</comment>
<dbReference type="PANTHER" id="PTHR31225">
    <property type="entry name" value="OS04G0344100 PROTEIN-RELATED"/>
    <property type="match status" value="1"/>
</dbReference>
<dbReference type="EMBL" id="KJ665776">
    <property type="protein sequence ID" value="AIV42939.1"/>
    <property type="molecule type" value="mRNA"/>
</dbReference>
<dbReference type="PDB" id="6O9P">
    <property type="method" value="X-ray"/>
    <property type="resolution" value="2.10 A"/>
    <property type="chains" value="A=1-566"/>
</dbReference>
<dbReference type="PDB" id="7E6W">
    <property type="method" value="X-ray"/>
    <property type="resolution" value="3.10 A"/>
    <property type="chains" value="A/B=18-566"/>
</dbReference>
<dbReference type="PDB" id="7E9R">
    <property type="method" value="X-ray"/>
    <property type="resolution" value="3.41 A"/>
    <property type="chains" value="A/B/C/D=36-563"/>
</dbReference>
<name>A0A0A0RDR2_SANAL</name>
<dbReference type="PDB" id="6K16">
    <property type="method" value="X-ray"/>
    <property type="resolution" value="2.20 A"/>
    <property type="chains" value="A=18-566"/>
</dbReference>
<dbReference type="PDB" id="6A1I">
    <property type="method" value="X-ray"/>
    <property type="resolution" value="1.60 A"/>
    <property type="chains" value="A=1-566"/>
</dbReference>
<dbReference type="Pfam" id="PF03936">
    <property type="entry name" value="Terpene_synth_C"/>
    <property type="match status" value="1"/>
</dbReference>
<reference evidence="18" key="6">
    <citation type="submission" date="2021-02" db="PDB data bank">
        <title>Crystal structure of Sesquisabinene B Synthase 1 mutant G418A and F419N.</title>
        <authorList>
            <person name="Singh S."/>
            <person name="Thulasiram H.V."/>
            <person name="Kulkarni K.A."/>
        </authorList>
    </citation>
    <scope>X-RAY CRYSTALLOGRAPHY (3.10 ANGSTROMS) OF 18-566</scope>
</reference>
<reference evidence="19" key="7">
    <citation type="submission" date="2021-03" db="PDB data bank">
        <title>Crystal structure of Sesquisabinene B Synthase 1 mutant T313S.</title>
        <authorList>
            <person name="Singh S."/>
            <person name="Thulasiram H.V."/>
            <person name="Kulkarni K.A."/>
        </authorList>
    </citation>
    <scope>X-RAY CRYSTALLOGRAPHY (3.41 ANGSTROMS) OF 36-563 IN COMPLEX WITH MG(2+)</scope>
</reference>
<dbReference type="InterPro" id="IPR005630">
    <property type="entry name" value="Terpene_synthase_metal-bd"/>
</dbReference>
<feature type="region of interest" description="Disordered" evidence="8">
    <location>
        <begin position="1"/>
        <end position="20"/>
    </location>
</feature>
<dbReference type="SFLD" id="SFLDS00005">
    <property type="entry name" value="Isoprenoid_Synthase_Type_I"/>
    <property type="match status" value="1"/>
</dbReference>
<dbReference type="Pfam" id="PF01397">
    <property type="entry name" value="Terpene_synth"/>
    <property type="match status" value="1"/>
</dbReference>
<evidence type="ECO:0000313" key="11">
    <source>
        <dbReference type="EMBL" id="AIV42939.1"/>
    </source>
</evidence>
<keyword evidence="6" id="KW-0456">Lyase</keyword>
<dbReference type="SUPFAM" id="SSF48576">
    <property type="entry name" value="Terpenoid synthases"/>
    <property type="match status" value="1"/>
</dbReference>
<evidence type="ECO:0007829" key="19">
    <source>
        <dbReference type="PDB" id="7E9R"/>
    </source>
</evidence>
<dbReference type="PDB" id="6A1E">
    <property type="method" value="X-ray"/>
    <property type="resolution" value="1.89 A"/>
    <property type="chains" value="A=1-566"/>
</dbReference>
<dbReference type="GO" id="GO:0000287">
    <property type="term" value="F:magnesium ion binding"/>
    <property type="evidence" value="ECO:0007669"/>
    <property type="project" value="InterPro"/>
</dbReference>
<dbReference type="PDB" id="6A1D">
    <property type="method" value="X-ray"/>
    <property type="resolution" value="1.78 A"/>
    <property type="chains" value="A=1-566"/>
</dbReference>
<dbReference type="Gene3D" id="1.10.600.10">
    <property type="entry name" value="Farnesyl Diphosphate Synthase"/>
    <property type="match status" value="1"/>
</dbReference>